<comment type="similarity">
    <text evidence="2 7">Belongs to the sodium:solute symporter (SSF) (TC 2.A.21) family.</text>
</comment>
<feature type="transmembrane region" description="Helical" evidence="8">
    <location>
        <begin position="454"/>
        <end position="472"/>
    </location>
</feature>
<evidence type="ECO:0000256" key="5">
    <source>
        <dbReference type="ARBA" id="ARBA00022989"/>
    </source>
</evidence>
<dbReference type="InterPro" id="IPR050277">
    <property type="entry name" value="Sodium:Solute_Symporter"/>
</dbReference>
<keyword evidence="10" id="KW-1185">Reference proteome</keyword>
<evidence type="ECO:0000256" key="4">
    <source>
        <dbReference type="ARBA" id="ARBA00022692"/>
    </source>
</evidence>
<keyword evidence="6 8" id="KW-0472">Membrane</keyword>
<feature type="transmembrane region" description="Helical" evidence="8">
    <location>
        <begin position="119"/>
        <end position="148"/>
    </location>
</feature>
<feature type="transmembrane region" description="Helical" evidence="8">
    <location>
        <begin position="341"/>
        <end position="363"/>
    </location>
</feature>
<feature type="transmembrane region" description="Helical" evidence="8">
    <location>
        <begin position="423"/>
        <end position="447"/>
    </location>
</feature>
<evidence type="ECO:0000256" key="1">
    <source>
        <dbReference type="ARBA" id="ARBA00004141"/>
    </source>
</evidence>
<reference evidence="9 10" key="1">
    <citation type="submission" date="2019-08" db="EMBL/GenBank/DDBJ databases">
        <title>In-depth cultivation of the pig gut microbiome towards novel bacterial diversity and tailored functional studies.</title>
        <authorList>
            <person name="Wylensek D."/>
            <person name="Hitch T.C.A."/>
            <person name="Clavel T."/>
        </authorList>
    </citation>
    <scope>NUCLEOTIDE SEQUENCE [LARGE SCALE GENOMIC DNA]</scope>
    <source>
        <strain evidence="9 10">BBE-744-WT-12</strain>
    </source>
</reference>
<feature type="transmembrane region" description="Helical" evidence="8">
    <location>
        <begin position="564"/>
        <end position="589"/>
    </location>
</feature>
<dbReference type="PANTHER" id="PTHR48086:SF7">
    <property type="entry name" value="SODIUM-SOLUTE SYMPORTER-RELATED"/>
    <property type="match status" value="1"/>
</dbReference>
<evidence type="ECO:0000256" key="6">
    <source>
        <dbReference type="ARBA" id="ARBA00023136"/>
    </source>
</evidence>
<comment type="subcellular location">
    <subcellularLocation>
        <location evidence="1">Membrane</location>
        <topology evidence="1">Multi-pass membrane protein</topology>
    </subcellularLocation>
</comment>
<keyword evidence="5 8" id="KW-1133">Transmembrane helix</keyword>
<feature type="transmembrane region" description="Helical" evidence="8">
    <location>
        <begin position="75"/>
        <end position="98"/>
    </location>
</feature>
<feature type="transmembrane region" description="Helical" evidence="8">
    <location>
        <begin position="45"/>
        <end position="63"/>
    </location>
</feature>
<dbReference type="AlphaFoldDB" id="A0A844G4K2"/>
<dbReference type="PROSITE" id="PS50283">
    <property type="entry name" value="NA_SOLUT_SYMP_3"/>
    <property type="match status" value="1"/>
</dbReference>
<dbReference type="Pfam" id="PF00474">
    <property type="entry name" value="SSF"/>
    <property type="match status" value="1"/>
</dbReference>
<dbReference type="InterPro" id="IPR001734">
    <property type="entry name" value="Na/solute_symporter"/>
</dbReference>
<feature type="transmembrane region" description="Helical" evidence="8">
    <location>
        <begin position="192"/>
        <end position="215"/>
    </location>
</feature>
<dbReference type="RefSeq" id="WP_154419600.1">
    <property type="nucleotide sequence ID" value="NZ_VUNS01000022.1"/>
</dbReference>
<dbReference type="Proteomes" id="UP000435649">
    <property type="component" value="Unassembled WGS sequence"/>
</dbReference>
<sequence length="653" mass="72772">MRAAPLDWGIIILFLGIIIGITWYAKRYMRSTADFLAANRLAGRYLLTVSSSFAGAITLVAVWEMTYSTGLPPQWWAKMSAPVSLVISLTGFAIYRFRQTRALTLAQFLEARYSRNFRLFAGTLCWFSGILNYGIFPAITARVIIYFLGLPTEFILGGLAIQTFPAVMLAYLSIAVFVVCSGGMISIMVTDFLQGAALMLIFVVVTLFLLGRFSWGDIFAGLEVTPASGMSLINPFAGSATGEFSIWFFLIGIFGNVYGIKSWQGGSGYGAAARTPHEAVMANVIGQWRGLASNMCLLIVPLIAYSVFHLDKFAALAAPIQESINHITDPQIRFQMTVPLFLSHILPTGLFGLFAALVICCAISNDDTYIHSWGTILVQDVITPLRRRPFEPKTHLLLLRLSSVGVAIFGFSFSMLFPLKDYILMYFAITGAIYLGGAGAVILGGLYWKYGSTAGAWTAMLIGTMFGLGGIVLQQSWPHFFGGEKFPVNSQWIYFLTMLLAIAGYVLVSLLGKRRPFNMDQLLHRGKYALETEQTEADQPSENKKFSLAHLIGIGKGFTKFEKFIFYGTFCWTMLWYFIFVVGCVLSFFREIPGSWWRVYWYCYIMFSIVLGTVCTVWIFCGGMKNALELFRDLRTANVDEQDDGFIRESKNS</sequence>
<feature type="transmembrane region" description="Helical" evidence="8">
    <location>
        <begin position="154"/>
        <end position="180"/>
    </location>
</feature>
<accession>A0A844G4K2</accession>
<feature type="transmembrane region" description="Helical" evidence="8">
    <location>
        <begin position="396"/>
        <end position="417"/>
    </location>
</feature>
<feature type="transmembrane region" description="Helical" evidence="8">
    <location>
        <begin position="6"/>
        <end position="25"/>
    </location>
</feature>
<evidence type="ECO:0000313" key="9">
    <source>
        <dbReference type="EMBL" id="MST98687.1"/>
    </source>
</evidence>
<comment type="caution">
    <text evidence="9">The sequence shown here is derived from an EMBL/GenBank/DDBJ whole genome shotgun (WGS) entry which is preliminary data.</text>
</comment>
<keyword evidence="4 8" id="KW-0812">Transmembrane</keyword>
<evidence type="ECO:0000313" key="10">
    <source>
        <dbReference type="Proteomes" id="UP000435649"/>
    </source>
</evidence>
<feature type="transmembrane region" description="Helical" evidence="8">
    <location>
        <begin position="291"/>
        <end position="308"/>
    </location>
</feature>
<evidence type="ECO:0000256" key="3">
    <source>
        <dbReference type="ARBA" id="ARBA00022448"/>
    </source>
</evidence>
<dbReference type="GO" id="GO:0022857">
    <property type="term" value="F:transmembrane transporter activity"/>
    <property type="evidence" value="ECO:0007669"/>
    <property type="project" value="InterPro"/>
</dbReference>
<evidence type="ECO:0000256" key="7">
    <source>
        <dbReference type="RuleBase" id="RU362091"/>
    </source>
</evidence>
<evidence type="ECO:0000256" key="2">
    <source>
        <dbReference type="ARBA" id="ARBA00006434"/>
    </source>
</evidence>
<dbReference type="GO" id="GO:0005886">
    <property type="term" value="C:plasma membrane"/>
    <property type="evidence" value="ECO:0007669"/>
    <property type="project" value="TreeGrafter"/>
</dbReference>
<feature type="transmembrane region" description="Helical" evidence="8">
    <location>
        <begin position="235"/>
        <end position="258"/>
    </location>
</feature>
<protein>
    <submittedName>
        <fullName evidence="9">Sodium:solute symporter</fullName>
    </submittedName>
</protein>
<organism evidence="9 10">
    <name type="scientific">Victivallis lenta</name>
    <dbReference type="NCBI Taxonomy" id="2606640"/>
    <lineage>
        <taxon>Bacteria</taxon>
        <taxon>Pseudomonadati</taxon>
        <taxon>Lentisphaerota</taxon>
        <taxon>Lentisphaeria</taxon>
        <taxon>Victivallales</taxon>
        <taxon>Victivallaceae</taxon>
        <taxon>Victivallis</taxon>
    </lineage>
</organism>
<dbReference type="EMBL" id="VUNS01000022">
    <property type="protein sequence ID" value="MST98687.1"/>
    <property type="molecule type" value="Genomic_DNA"/>
</dbReference>
<dbReference type="InterPro" id="IPR038377">
    <property type="entry name" value="Na/Glc_symporter_sf"/>
</dbReference>
<dbReference type="Gene3D" id="1.20.1730.10">
    <property type="entry name" value="Sodium/glucose cotransporter"/>
    <property type="match status" value="1"/>
</dbReference>
<keyword evidence="3" id="KW-0813">Transport</keyword>
<name>A0A844G4K2_9BACT</name>
<feature type="transmembrane region" description="Helical" evidence="8">
    <location>
        <begin position="601"/>
        <end position="621"/>
    </location>
</feature>
<evidence type="ECO:0000256" key="8">
    <source>
        <dbReference type="SAM" id="Phobius"/>
    </source>
</evidence>
<feature type="transmembrane region" description="Helical" evidence="8">
    <location>
        <begin position="492"/>
        <end position="512"/>
    </location>
</feature>
<gene>
    <name evidence="9" type="ORF">FYJ85_16735</name>
</gene>
<proteinExistence type="inferred from homology"/>
<dbReference type="PANTHER" id="PTHR48086">
    <property type="entry name" value="SODIUM/PROLINE SYMPORTER-RELATED"/>
    <property type="match status" value="1"/>
</dbReference>